<sequence length="62" mass="6732">MLPDSHVSSISNSGVSLSHREKPLNSLSAEDEDSAPAMGGFSSSFRVYILDCFDPPPELLFF</sequence>
<dbReference type="EMBL" id="LR031568">
    <property type="protein sequence ID" value="VDC61332.1"/>
    <property type="molecule type" value="Genomic_DNA"/>
</dbReference>
<evidence type="ECO:0000256" key="1">
    <source>
        <dbReference type="SAM" id="MobiDB-lite"/>
    </source>
</evidence>
<name>A0A3P5Y1R3_BRACM</name>
<evidence type="ECO:0000313" key="3">
    <source>
        <dbReference type="EMBL" id="VDC61332.1"/>
    </source>
</evidence>
<reference evidence="3" key="1">
    <citation type="submission" date="2018-11" db="EMBL/GenBank/DDBJ databases">
        <authorList>
            <consortium name="Genoscope - CEA"/>
            <person name="William W."/>
        </authorList>
    </citation>
    <scope>NUCLEOTIDE SEQUENCE</scope>
</reference>
<dbReference type="Proteomes" id="UP000694005">
    <property type="component" value="Chromosome A09"/>
</dbReference>
<feature type="region of interest" description="Disordered" evidence="1">
    <location>
        <begin position="1"/>
        <end position="36"/>
    </location>
</feature>
<proteinExistence type="predicted"/>
<protein>
    <submittedName>
        <fullName evidence="2">Uncharacterized protein</fullName>
    </submittedName>
</protein>
<feature type="compositionally biased region" description="Low complexity" evidence="1">
    <location>
        <begin position="1"/>
        <end position="17"/>
    </location>
</feature>
<gene>
    <name evidence="3" type="ORF">BRAA09T38943Z</name>
    <name evidence="2" type="ORF">BRAPAZ1V2_A09P45140.2</name>
</gene>
<evidence type="ECO:0000313" key="2">
    <source>
        <dbReference type="EMBL" id="CAG7864047.1"/>
    </source>
</evidence>
<dbReference type="EMBL" id="LS974625">
    <property type="protein sequence ID" value="CAG7864047.1"/>
    <property type="molecule type" value="Genomic_DNA"/>
</dbReference>
<accession>A0A3P5Y1R3</accession>
<organism evidence="3">
    <name type="scientific">Brassica campestris</name>
    <name type="common">Field mustard</name>
    <dbReference type="NCBI Taxonomy" id="3711"/>
    <lineage>
        <taxon>Eukaryota</taxon>
        <taxon>Viridiplantae</taxon>
        <taxon>Streptophyta</taxon>
        <taxon>Embryophyta</taxon>
        <taxon>Tracheophyta</taxon>
        <taxon>Spermatophyta</taxon>
        <taxon>Magnoliopsida</taxon>
        <taxon>eudicotyledons</taxon>
        <taxon>Gunneridae</taxon>
        <taxon>Pentapetalae</taxon>
        <taxon>rosids</taxon>
        <taxon>malvids</taxon>
        <taxon>Brassicales</taxon>
        <taxon>Brassicaceae</taxon>
        <taxon>Brassiceae</taxon>
        <taxon>Brassica</taxon>
    </lineage>
</organism>
<dbReference type="AlphaFoldDB" id="A0A3P5Y1R3"/>
<dbReference type="Gramene" id="A09p45140.2_BraZ1">
    <property type="protein sequence ID" value="A09p45140.2_BraZ1.CDS"/>
    <property type="gene ID" value="A09g45140.2_BraZ1"/>
</dbReference>